<evidence type="ECO:0000256" key="1">
    <source>
        <dbReference type="SAM" id="SignalP"/>
    </source>
</evidence>
<dbReference type="Gene3D" id="3.90.226.10">
    <property type="entry name" value="2-enoyl-CoA Hydratase, Chain A, domain 1"/>
    <property type="match status" value="1"/>
</dbReference>
<dbReference type="SUPFAM" id="SSF52096">
    <property type="entry name" value="ClpP/crotonase"/>
    <property type="match status" value="1"/>
</dbReference>
<proteinExistence type="predicted"/>
<dbReference type="EMBL" id="CP136594">
    <property type="protein sequence ID" value="WOE74858.1"/>
    <property type="molecule type" value="Genomic_DNA"/>
</dbReference>
<keyword evidence="1" id="KW-0732">Signal</keyword>
<dbReference type="GO" id="GO:0008236">
    <property type="term" value="F:serine-type peptidase activity"/>
    <property type="evidence" value="ECO:0007669"/>
    <property type="project" value="InterPro"/>
</dbReference>
<sequence length="440" mass="48029">MHVLTGRHINKAAKSLLSIIALASLPLPLAAQETQQENEASECDEWAASDSAWQDIEQALRENYAYLDRVSDHDALLENTGRNAEKADSLAELSIIVENLGYAFRDSHFHVSPAPPVERAWIPTGTDLWAARNELGKFMLIDVKADSDAYAKGLRPGMEILSIGGEPTADAVAKLLEPVTQSPSAEQLDYAVNVLLSGFTNTDRSIAVRQPDTTARLVTLAKGLSSYKRPKEPVTFKAMGETAYFRFNNQLGENRTIAAFDTLMGEHADAAAFIIDLRDTPSGGNTTVARAIMGHFVQQEAPYQQHINAYENDFLGVKRLQVEYVFPRQPNPSVPVVVLAGRWTGSVGEAIAMGMDSAANAYSIGTDLGDLLGTLNNHTLPNGCMTLNFAYDRLMHADGTRRENWMPDQILTSGETDAAGKDPALSAAYEYLASRNIQTR</sequence>
<name>A0AA97F7T1_9SPHN</name>
<dbReference type="KEGG" id="acoa:RB602_13595"/>
<gene>
    <name evidence="3" type="ORF">RB602_13595</name>
</gene>
<feature type="domain" description="Tail specific protease" evidence="2">
    <location>
        <begin position="258"/>
        <end position="384"/>
    </location>
</feature>
<dbReference type="GO" id="GO:0006508">
    <property type="term" value="P:proteolysis"/>
    <property type="evidence" value="ECO:0007669"/>
    <property type="project" value="InterPro"/>
</dbReference>
<keyword evidence="4" id="KW-1185">Reference proteome</keyword>
<feature type="chain" id="PRO_5041660989" evidence="1">
    <location>
        <begin position="32"/>
        <end position="440"/>
    </location>
</feature>
<protein>
    <submittedName>
        <fullName evidence="3">S41 family peptidase</fullName>
    </submittedName>
</protein>
<dbReference type="InterPro" id="IPR029045">
    <property type="entry name" value="ClpP/crotonase-like_dom_sf"/>
</dbReference>
<dbReference type="RefSeq" id="WP_317081255.1">
    <property type="nucleotide sequence ID" value="NZ_CP136594.1"/>
</dbReference>
<evidence type="ECO:0000313" key="3">
    <source>
        <dbReference type="EMBL" id="WOE74858.1"/>
    </source>
</evidence>
<dbReference type="AlphaFoldDB" id="A0AA97F7T1"/>
<dbReference type="Proteomes" id="UP001302429">
    <property type="component" value="Chromosome"/>
</dbReference>
<evidence type="ECO:0000313" key="4">
    <source>
        <dbReference type="Proteomes" id="UP001302429"/>
    </source>
</evidence>
<feature type="signal peptide" evidence="1">
    <location>
        <begin position="1"/>
        <end position="31"/>
    </location>
</feature>
<accession>A0AA97F7T1</accession>
<reference evidence="3 4" key="1">
    <citation type="submission" date="2023-10" db="EMBL/GenBank/DDBJ databases">
        <title>Complete genome sequence of a Sphingomonadaceae bacterium.</title>
        <authorList>
            <person name="Yan C."/>
        </authorList>
    </citation>
    <scope>NUCLEOTIDE SEQUENCE [LARGE SCALE GENOMIC DNA]</scope>
    <source>
        <strain evidence="3 4">SCSIO 66989</strain>
    </source>
</reference>
<dbReference type="InterPro" id="IPR005151">
    <property type="entry name" value="Tail-specific_protease"/>
</dbReference>
<dbReference type="Pfam" id="PF03572">
    <property type="entry name" value="Peptidase_S41"/>
    <property type="match status" value="1"/>
</dbReference>
<organism evidence="3 4">
    <name type="scientific">Alterisphingorhabdus coralli</name>
    <dbReference type="NCBI Taxonomy" id="3071408"/>
    <lineage>
        <taxon>Bacteria</taxon>
        <taxon>Pseudomonadati</taxon>
        <taxon>Pseudomonadota</taxon>
        <taxon>Alphaproteobacteria</taxon>
        <taxon>Sphingomonadales</taxon>
        <taxon>Sphingomonadaceae</taxon>
        <taxon>Alterisphingorhabdus (ex Yan et al. 2024)</taxon>
    </lineage>
</organism>
<evidence type="ECO:0000259" key="2">
    <source>
        <dbReference type="Pfam" id="PF03572"/>
    </source>
</evidence>